<feature type="transmembrane region" description="Helical" evidence="5">
    <location>
        <begin position="241"/>
        <end position="266"/>
    </location>
</feature>
<dbReference type="Gene3D" id="1.20.1070.10">
    <property type="entry name" value="Rhodopsin 7-helix transmembrane proteins"/>
    <property type="match status" value="1"/>
</dbReference>
<dbReference type="Pfam" id="PF10292">
    <property type="entry name" value="7TM_GPCR_Srab"/>
    <property type="match status" value="1"/>
</dbReference>
<dbReference type="InterPro" id="IPR017452">
    <property type="entry name" value="GPCR_Rhodpsn_7TM"/>
</dbReference>
<sequence length="336" mass="39754">MNQTQCIDAEAFVLDTKFNIIRGLLIILCTIIFILLLRIIWYYKTNAVKLHTNLIILISNVLFLYAIYAISYMLEAVTNFIVLFTYSNPCDCLTQVWLVYLIKIPAFMYIVASSLSHFAIMIERLLATVYVKIYEKQGKMFGVISTIIVWLLSLIFGLYIFITSQMDTDTFSHPVVYITLTNNYNFQTIIYLNFFLLILVICVAIADYYLIRRNQKIKLNFFKSTTNYSLNKSYQAKQNILLMKIIFPLDFSYSFIYTIFIILTNFMRYKREEYGQLVYVRTHEGLTLLIFIHAIITLIVYNYFLKKQNEIKKNFVKINMNISSEMYFKNLNLSWK</sequence>
<feature type="transmembrane region" description="Helical" evidence="5">
    <location>
        <begin position="189"/>
        <end position="211"/>
    </location>
</feature>
<evidence type="ECO:0000256" key="4">
    <source>
        <dbReference type="ARBA" id="ARBA00023136"/>
    </source>
</evidence>
<dbReference type="InterPro" id="IPR019408">
    <property type="entry name" value="7TM_GPCR_serpentine_rcpt_Srab"/>
</dbReference>
<proteinExistence type="predicted"/>
<feature type="transmembrane region" description="Helical" evidence="5">
    <location>
        <begin position="141"/>
        <end position="162"/>
    </location>
</feature>
<dbReference type="PANTHER" id="PTHR46561">
    <property type="entry name" value="SERPENTINE RECEPTOR, CLASS AB (CLASS A-LIKE)-RELATED"/>
    <property type="match status" value="1"/>
</dbReference>
<comment type="subcellular location">
    <subcellularLocation>
        <location evidence="1">Membrane</location>
        <topology evidence="1">Multi-pass membrane protein</topology>
    </subcellularLocation>
</comment>
<reference evidence="7 8" key="1">
    <citation type="submission" date="2020-08" db="EMBL/GenBank/DDBJ databases">
        <authorList>
            <person name="Koutsovoulos G."/>
            <person name="Danchin GJ E."/>
        </authorList>
    </citation>
    <scope>NUCLEOTIDE SEQUENCE [LARGE SCALE GENOMIC DNA]</scope>
</reference>
<evidence type="ECO:0000256" key="3">
    <source>
        <dbReference type="ARBA" id="ARBA00022989"/>
    </source>
</evidence>
<protein>
    <recommendedName>
        <fullName evidence="6">G-protein coupled receptors family 1 profile domain-containing protein</fullName>
    </recommendedName>
</protein>
<feature type="transmembrane region" description="Helical" evidence="5">
    <location>
        <begin position="94"/>
        <end position="120"/>
    </location>
</feature>
<evidence type="ECO:0000256" key="2">
    <source>
        <dbReference type="ARBA" id="ARBA00022692"/>
    </source>
</evidence>
<feature type="transmembrane region" description="Helical" evidence="5">
    <location>
        <begin position="286"/>
        <end position="305"/>
    </location>
</feature>
<feature type="transmembrane region" description="Helical" evidence="5">
    <location>
        <begin position="20"/>
        <end position="42"/>
    </location>
</feature>
<evidence type="ECO:0000256" key="1">
    <source>
        <dbReference type="ARBA" id="ARBA00004141"/>
    </source>
</evidence>
<evidence type="ECO:0000259" key="6">
    <source>
        <dbReference type="PROSITE" id="PS50262"/>
    </source>
</evidence>
<dbReference type="GO" id="GO:0016020">
    <property type="term" value="C:membrane"/>
    <property type="evidence" value="ECO:0007669"/>
    <property type="project" value="UniProtKB-SubCell"/>
</dbReference>
<dbReference type="InterPro" id="IPR053286">
    <property type="entry name" value="Nematode_rcpt-like_srab"/>
</dbReference>
<feature type="transmembrane region" description="Helical" evidence="5">
    <location>
        <begin position="54"/>
        <end position="74"/>
    </location>
</feature>
<dbReference type="AlphaFoldDB" id="A0A6V7U079"/>
<dbReference type="PROSITE" id="PS50262">
    <property type="entry name" value="G_PROTEIN_RECEP_F1_2"/>
    <property type="match status" value="1"/>
</dbReference>
<dbReference type="PANTHER" id="PTHR46561:SF11">
    <property type="entry name" value="SERPENTINE RECEPTOR CLASS ALPHA_BETA-14"/>
    <property type="match status" value="1"/>
</dbReference>
<keyword evidence="4 5" id="KW-0472">Membrane</keyword>
<evidence type="ECO:0000256" key="5">
    <source>
        <dbReference type="SAM" id="Phobius"/>
    </source>
</evidence>
<evidence type="ECO:0000313" key="8">
    <source>
        <dbReference type="Proteomes" id="UP000580250"/>
    </source>
</evidence>
<gene>
    <name evidence="7" type="ORF">MENT_LOCUS6223</name>
</gene>
<feature type="domain" description="G-protein coupled receptors family 1 profile" evidence="6">
    <location>
        <begin position="32"/>
        <end position="301"/>
    </location>
</feature>
<comment type="caution">
    <text evidence="7">The sequence shown here is derived from an EMBL/GenBank/DDBJ whole genome shotgun (WGS) entry which is preliminary data.</text>
</comment>
<dbReference type="Proteomes" id="UP000580250">
    <property type="component" value="Unassembled WGS sequence"/>
</dbReference>
<evidence type="ECO:0000313" key="7">
    <source>
        <dbReference type="EMBL" id="CAD2139580.1"/>
    </source>
</evidence>
<dbReference type="OrthoDB" id="5820030at2759"/>
<accession>A0A6V7U079</accession>
<name>A0A6V7U079_MELEN</name>
<keyword evidence="2 5" id="KW-0812">Transmembrane</keyword>
<keyword evidence="3 5" id="KW-1133">Transmembrane helix</keyword>
<organism evidence="7 8">
    <name type="scientific">Meloidogyne enterolobii</name>
    <name type="common">Root-knot nematode worm</name>
    <name type="synonym">Meloidogyne mayaguensis</name>
    <dbReference type="NCBI Taxonomy" id="390850"/>
    <lineage>
        <taxon>Eukaryota</taxon>
        <taxon>Metazoa</taxon>
        <taxon>Ecdysozoa</taxon>
        <taxon>Nematoda</taxon>
        <taxon>Chromadorea</taxon>
        <taxon>Rhabditida</taxon>
        <taxon>Tylenchina</taxon>
        <taxon>Tylenchomorpha</taxon>
        <taxon>Tylenchoidea</taxon>
        <taxon>Meloidogynidae</taxon>
        <taxon>Meloidogyninae</taxon>
        <taxon>Meloidogyne</taxon>
    </lineage>
</organism>
<dbReference type="EMBL" id="CAJEWN010000023">
    <property type="protein sequence ID" value="CAD2139580.1"/>
    <property type="molecule type" value="Genomic_DNA"/>
</dbReference>